<evidence type="ECO:0000256" key="1">
    <source>
        <dbReference type="SAM" id="Phobius"/>
    </source>
</evidence>
<dbReference type="AlphaFoldDB" id="A0A031FN37"/>
<name>A0A031FN37_9MICO</name>
<dbReference type="Pfam" id="PF08666">
    <property type="entry name" value="SAF"/>
    <property type="match status" value="1"/>
</dbReference>
<dbReference type="RefSeq" id="WP_036313221.1">
    <property type="nucleotide sequence ID" value="NZ_JFYO01000007.1"/>
</dbReference>
<keyword evidence="4" id="KW-1185">Reference proteome</keyword>
<proteinExistence type="predicted"/>
<protein>
    <submittedName>
        <fullName evidence="3">Putative secreted protein</fullName>
    </submittedName>
</protein>
<dbReference type="InterPro" id="IPR013974">
    <property type="entry name" value="SAF"/>
</dbReference>
<reference evidence="3 4" key="1">
    <citation type="submission" date="2014-03" db="EMBL/GenBank/DDBJ databases">
        <title>Draft Genome Sequences of 13 Willow Endophytes.</title>
        <authorList>
            <person name="Gan H.Y."/>
            <person name="Gan H.M."/>
            <person name="Savka M.A."/>
            <person name="Hudson A.O."/>
        </authorList>
    </citation>
    <scope>NUCLEOTIDE SEQUENCE [LARGE SCALE GENOMIC DNA]</scope>
    <source>
        <strain evidence="3 4">RIT293</strain>
    </source>
</reference>
<organism evidence="3 4">
    <name type="scientific">Microbacterium oleivorans</name>
    <dbReference type="NCBI Taxonomy" id="273677"/>
    <lineage>
        <taxon>Bacteria</taxon>
        <taxon>Bacillati</taxon>
        <taxon>Actinomycetota</taxon>
        <taxon>Actinomycetes</taxon>
        <taxon>Micrococcales</taxon>
        <taxon>Microbacteriaceae</taxon>
        <taxon>Microbacterium</taxon>
    </lineage>
</organism>
<keyword evidence="1" id="KW-0472">Membrane</keyword>
<keyword evidence="1" id="KW-0812">Transmembrane</keyword>
<feature type="transmembrane region" description="Helical" evidence="1">
    <location>
        <begin position="20"/>
        <end position="38"/>
    </location>
</feature>
<evidence type="ECO:0000259" key="2">
    <source>
        <dbReference type="SMART" id="SM00858"/>
    </source>
</evidence>
<dbReference type="CDD" id="cd11614">
    <property type="entry name" value="SAF_CpaB_FlgA_like"/>
    <property type="match status" value="1"/>
</dbReference>
<comment type="caution">
    <text evidence="3">The sequence shown here is derived from an EMBL/GenBank/DDBJ whole genome shotgun (WGS) entry which is preliminary data.</text>
</comment>
<dbReference type="OrthoDB" id="5083100at2"/>
<evidence type="ECO:0000313" key="3">
    <source>
        <dbReference type="EMBL" id="EZP26018.1"/>
    </source>
</evidence>
<dbReference type="EMBL" id="JFYO01000007">
    <property type="protein sequence ID" value="EZP26018.1"/>
    <property type="molecule type" value="Genomic_DNA"/>
</dbReference>
<dbReference type="Proteomes" id="UP000024001">
    <property type="component" value="Unassembled WGS sequence"/>
</dbReference>
<keyword evidence="1" id="KW-1133">Transmembrane helix</keyword>
<dbReference type="eggNOG" id="COG1261">
    <property type="taxonomic scope" value="Bacteria"/>
</dbReference>
<dbReference type="SMART" id="SM00858">
    <property type="entry name" value="SAF"/>
    <property type="match status" value="1"/>
</dbReference>
<evidence type="ECO:0000313" key="4">
    <source>
        <dbReference type="Proteomes" id="UP000024001"/>
    </source>
</evidence>
<sequence length="209" mass="21165">MTTPDTVRPAPRAFWADARFLLGIALIIASVAGVWLVVASARQTAPVFAAARTIVPGQTVTADDLRVVDVALGPTGETYVSPASLEPGVIATRTVFEGELLPQAAVDEADAATTTSVVIRTAGEVSAAISPGSVVEVWAAPAEGGGEFGEPRILVPSATVVTVTRDDAVVSGKDVSLEIVIPRADVAATLAALADESSLSVVPVAGKAQ</sequence>
<accession>A0A031FN37</accession>
<dbReference type="PATRIC" id="fig|273677.3.peg.2331"/>
<feature type="domain" description="SAF" evidence="2">
    <location>
        <begin position="45"/>
        <end position="107"/>
    </location>
</feature>
<gene>
    <name evidence="3" type="ORF">BW34_02350</name>
</gene>